<accession>A0A858RKL0</accession>
<dbReference type="Proteomes" id="UP000501812">
    <property type="component" value="Chromosome"/>
</dbReference>
<proteinExistence type="predicted"/>
<dbReference type="KEGG" id="luo:HHL09_15490"/>
<evidence type="ECO:0000259" key="5">
    <source>
        <dbReference type="PROSITE" id="PS50977"/>
    </source>
</evidence>
<evidence type="ECO:0000256" key="2">
    <source>
        <dbReference type="ARBA" id="ARBA00023125"/>
    </source>
</evidence>
<gene>
    <name evidence="6" type="ORF">HHL09_15490</name>
</gene>
<dbReference type="Pfam" id="PF00440">
    <property type="entry name" value="TetR_N"/>
    <property type="match status" value="1"/>
</dbReference>
<name>A0A858RKL0_9BACT</name>
<evidence type="ECO:0000256" key="3">
    <source>
        <dbReference type="ARBA" id="ARBA00023163"/>
    </source>
</evidence>
<dbReference type="AlphaFoldDB" id="A0A858RKL0"/>
<dbReference type="InterPro" id="IPR009057">
    <property type="entry name" value="Homeodomain-like_sf"/>
</dbReference>
<sequence length="204" mass="22583">MGRKSDAKQRLLEAAQDLIWEHSYGVVTIDAICEKAGVKKGSFYYFFESKADLAVAALEEDWQSEMKPKFDAMFSASNPPLERIRLMMQSSYDCQKEMLEKDGQILGCPCFSLGSEVCTQNEPIRAKVQETLCRLVRYLESAIRDAQAEGSVGPGDALIKAKAVYTLYEGSLTEARIQNSLEPLRILPEIVMDFLGAAAAAKAP</sequence>
<evidence type="ECO:0000313" key="6">
    <source>
        <dbReference type="EMBL" id="QJE97131.1"/>
    </source>
</evidence>
<dbReference type="InterPro" id="IPR001647">
    <property type="entry name" value="HTH_TetR"/>
</dbReference>
<evidence type="ECO:0000313" key="7">
    <source>
        <dbReference type="Proteomes" id="UP000501812"/>
    </source>
</evidence>
<protein>
    <submittedName>
        <fullName evidence="6">TetR/AcrR family transcriptional regulator</fullName>
    </submittedName>
</protein>
<dbReference type="Gene3D" id="1.10.357.10">
    <property type="entry name" value="Tetracycline Repressor, domain 2"/>
    <property type="match status" value="1"/>
</dbReference>
<feature type="DNA-binding region" description="H-T-H motif" evidence="4">
    <location>
        <begin position="28"/>
        <end position="47"/>
    </location>
</feature>
<dbReference type="RefSeq" id="WP_169455531.1">
    <property type="nucleotide sequence ID" value="NZ_CP051774.1"/>
</dbReference>
<keyword evidence="7" id="KW-1185">Reference proteome</keyword>
<dbReference type="InterPro" id="IPR036271">
    <property type="entry name" value="Tet_transcr_reg_TetR-rel_C_sf"/>
</dbReference>
<dbReference type="InterPro" id="IPR011075">
    <property type="entry name" value="TetR_C"/>
</dbReference>
<keyword evidence="1" id="KW-0805">Transcription regulation</keyword>
<reference evidence="6 7" key="1">
    <citation type="submission" date="2020-04" db="EMBL/GenBank/DDBJ databases">
        <title>Luteolibacter sp. G-1-1-1 isolated from soil.</title>
        <authorList>
            <person name="Dahal R.H."/>
        </authorList>
    </citation>
    <scope>NUCLEOTIDE SEQUENCE [LARGE SCALE GENOMIC DNA]</scope>
    <source>
        <strain evidence="6 7">G-1-1-1</strain>
    </source>
</reference>
<dbReference type="EMBL" id="CP051774">
    <property type="protein sequence ID" value="QJE97131.1"/>
    <property type="molecule type" value="Genomic_DNA"/>
</dbReference>
<keyword evidence="3" id="KW-0804">Transcription</keyword>
<dbReference type="PROSITE" id="PS50977">
    <property type="entry name" value="HTH_TETR_2"/>
    <property type="match status" value="1"/>
</dbReference>
<feature type="domain" description="HTH tetR-type" evidence="5">
    <location>
        <begin position="5"/>
        <end position="65"/>
    </location>
</feature>
<evidence type="ECO:0000256" key="1">
    <source>
        <dbReference type="ARBA" id="ARBA00023015"/>
    </source>
</evidence>
<organism evidence="6 7">
    <name type="scientific">Luteolibacter luteus</name>
    <dbReference type="NCBI Taxonomy" id="2728835"/>
    <lineage>
        <taxon>Bacteria</taxon>
        <taxon>Pseudomonadati</taxon>
        <taxon>Verrucomicrobiota</taxon>
        <taxon>Verrucomicrobiia</taxon>
        <taxon>Verrucomicrobiales</taxon>
        <taxon>Verrucomicrobiaceae</taxon>
        <taxon>Luteolibacter</taxon>
    </lineage>
</organism>
<dbReference type="Pfam" id="PF16925">
    <property type="entry name" value="TetR_C_13"/>
    <property type="match status" value="1"/>
</dbReference>
<dbReference type="PRINTS" id="PR00455">
    <property type="entry name" value="HTHTETR"/>
</dbReference>
<dbReference type="PANTHER" id="PTHR47506:SF1">
    <property type="entry name" value="HTH-TYPE TRANSCRIPTIONAL REGULATOR YJDC"/>
    <property type="match status" value="1"/>
</dbReference>
<dbReference type="GO" id="GO:0003677">
    <property type="term" value="F:DNA binding"/>
    <property type="evidence" value="ECO:0007669"/>
    <property type="project" value="UniProtKB-UniRule"/>
</dbReference>
<dbReference type="SUPFAM" id="SSF48498">
    <property type="entry name" value="Tetracyclin repressor-like, C-terminal domain"/>
    <property type="match status" value="1"/>
</dbReference>
<evidence type="ECO:0000256" key="4">
    <source>
        <dbReference type="PROSITE-ProRule" id="PRU00335"/>
    </source>
</evidence>
<dbReference type="SUPFAM" id="SSF46689">
    <property type="entry name" value="Homeodomain-like"/>
    <property type="match status" value="1"/>
</dbReference>
<keyword evidence="2 4" id="KW-0238">DNA-binding</keyword>
<dbReference type="PANTHER" id="PTHR47506">
    <property type="entry name" value="TRANSCRIPTIONAL REGULATORY PROTEIN"/>
    <property type="match status" value="1"/>
</dbReference>